<keyword evidence="3" id="KW-0698">rRNA processing</keyword>
<evidence type="ECO:0000313" key="11">
    <source>
        <dbReference type="EMBL" id="CAD9705500.1"/>
    </source>
</evidence>
<keyword evidence="2" id="KW-0690">Ribosome biogenesis</keyword>
<accession>A0A7S2SPP9</accession>
<dbReference type="Pfam" id="PF23869">
    <property type="entry name" value="Beta-prop_WDR75_1st"/>
    <property type="match status" value="1"/>
</dbReference>
<dbReference type="Pfam" id="PF23769">
    <property type="entry name" value="Beta-prop_WDR75_2nd"/>
    <property type="match status" value="1"/>
</dbReference>
<feature type="compositionally biased region" description="Basic and acidic residues" evidence="9">
    <location>
        <begin position="748"/>
        <end position="758"/>
    </location>
</feature>
<feature type="repeat" description="WD" evidence="8">
    <location>
        <begin position="33"/>
        <end position="75"/>
    </location>
</feature>
<dbReference type="InterPro" id="IPR053826">
    <property type="entry name" value="WDR75"/>
</dbReference>
<dbReference type="GO" id="GO:0032040">
    <property type="term" value="C:small-subunit processome"/>
    <property type="evidence" value="ECO:0007669"/>
    <property type="project" value="InterPro"/>
</dbReference>
<keyword evidence="7" id="KW-0539">Nucleus</keyword>
<evidence type="ECO:0000256" key="3">
    <source>
        <dbReference type="ARBA" id="ARBA00022552"/>
    </source>
</evidence>
<dbReference type="EMBL" id="HBHK01025922">
    <property type="protein sequence ID" value="CAD9705500.1"/>
    <property type="molecule type" value="Transcribed_RNA"/>
</dbReference>
<organism evidence="11">
    <name type="scientific">Mucochytrium quahogii</name>
    <dbReference type="NCBI Taxonomy" id="96639"/>
    <lineage>
        <taxon>Eukaryota</taxon>
        <taxon>Sar</taxon>
        <taxon>Stramenopiles</taxon>
        <taxon>Bigyra</taxon>
        <taxon>Labyrinthulomycetes</taxon>
        <taxon>Thraustochytrida</taxon>
        <taxon>Thraustochytriidae</taxon>
        <taxon>Mucochytrium</taxon>
    </lineage>
</organism>
<name>A0A7S2SPP9_9STRA</name>
<dbReference type="PANTHER" id="PTHR44215">
    <property type="entry name" value="WD REPEAT-CONTAINING PROTEIN 75"/>
    <property type="match status" value="1"/>
</dbReference>
<evidence type="ECO:0000256" key="4">
    <source>
        <dbReference type="ARBA" id="ARBA00022574"/>
    </source>
</evidence>
<evidence type="ECO:0000256" key="5">
    <source>
        <dbReference type="ARBA" id="ARBA00022737"/>
    </source>
</evidence>
<dbReference type="InterPro" id="IPR057644">
    <property type="entry name" value="Beta-prop_WDR75_2nd"/>
</dbReference>
<evidence type="ECO:0000256" key="9">
    <source>
        <dbReference type="SAM" id="MobiDB-lite"/>
    </source>
</evidence>
<dbReference type="SUPFAM" id="SSF50998">
    <property type="entry name" value="Quinoprotein alcohol dehydrogenase-like"/>
    <property type="match status" value="1"/>
</dbReference>
<comment type="subcellular location">
    <subcellularLocation>
        <location evidence="1">Nucleus</location>
        <location evidence="1">Nucleolus</location>
    </subcellularLocation>
</comment>
<dbReference type="PROSITE" id="PS50294">
    <property type="entry name" value="WD_REPEATS_REGION"/>
    <property type="match status" value="2"/>
</dbReference>
<dbReference type="Gene3D" id="2.130.10.10">
    <property type="entry name" value="YVTN repeat-like/Quinoprotein amine dehydrogenase"/>
    <property type="match status" value="3"/>
</dbReference>
<dbReference type="GO" id="GO:0003723">
    <property type="term" value="F:RNA binding"/>
    <property type="evidence" value="ECO:0007669"/>
    <property type="project" value="InterPro"/>
</dbReference>
<feature type="repeat" description="WD" evidence="8">
    <location>
        <begin position="460"/>
        <end position="496"/>
    </location>
</feature>
<evidence type="ECO:0000256" key="2">
    <source>
        <dbReference type="ARBA" id="ARBA00022517"/>
    </source>
</evidence>
<evidence type="ECO:0000259" key="10">
    <source>
        <dbReference type="Pfam" id="PF23769"/>
    </source>
</evidence>
<keyword evidence="4 8" id="KW-0853">WD repeat</keyword>
<gene>
    <name evidence="11" type="ORF">QSP1433_LOCUS16285</name>
</gene>
<evidence type="ECO:0000256" key="6">
    <source>
        <dbReference type="ARBA" id="ARBA00023163"/>
    </source>
</evidence>
<dbReference type="PROSITE" id="PS50082">
    <property type="entry name" value="WD_REPEATS_2"/>
    <property type="match status" value="3"/>
</dbReference>
<protein>
    <recommendedName>
        <fullName evidence="10">WD repeat-containing protein 75 second beta-propeller domain-containing protein</fullName>
    </recommendedName>
</protein>
<keyword evidence="6" id="KW-0804">Transcription</keyword>
<feature type="repeat" description="WD" evidence="8">
    <location>
        <begin position="224"/>
        <end position="265"/>
    </location>
</feature>
<dbReference type="InterPro" id="IPR011047">
    <property type="entry name" value="Quinoprotein_ADH-like_sf"/>
</dbReference>
<feature type="domain" description="WD repeat-containing protein 75 second beta-propeller" evidence="10">
    <location>
        <begin position="357"/>
        <end position="628"/>
    </location>
</feature>
<dbReference type="Pfam" id="PF00400">
    <property type="entry name" value="WD40"/>
    <property type="match status" value="1"/>
</dbReference>
<dbReference type="InterPro" id="IPR001680">
    <property type="entry name" value="WD40_rpt"/>
</dbReference>
<evidence type="ECO:0000256" key="7">
    <source>
        <dbReference type="ARBA" id="ARBA00023242"/>
    </source>
</evidence>
<dbReference type="GO" id="GO:0006364">
    <property type="term" value="P:rRNA processing"/>
    <property type="evidence" value="ECO:0007669"/>
    <property type="project" value="UniProtKB-KW"/>
</dbReference>
<dbReference type="GO" id="GO:2000234">
    <property type="term" value="P:positive regulation of rRNA processing"/>
    <property type="evidence" value="ECO:0007669"/>
    <property type="project" value="TreeGrafter"/>
</dbReference>
<proteinExistence type="predicted"/>
<dbReference type="AlphaFoldDB" id="A0A7S2SPP9"/>
<sequence length="818" mass="90555">MVGVFTDDKHFVYADRYEIKVLSLGSGDTVSVLRGHKANVTSLSVSPWNFLHLISCDAEGCIKVWDYKEATCLKTFENANIEKLCGQYGILRGSKFDVKNGGLSTDWKLVRVDMSGEGIKMVSRYQSEGESKASQRFIKSKGGICREIKVGGKENKLVATVSKQTIALQDMSTGEIHRLVYEKPMKSVAIHPNEDIVVGGSVEGQIVAFRKNNGSFKNPIVSVWHWHSQSVESVAFTTDGSHFISGGHEGVLVVWQVDTGHKTFLPRLGGGIGQVATSPDGSKYGVVMKSNLIRIFDSRTRQQVLEVQCLGGRGAKTNFFVCEKNVGAETTTNGAEKKINANYRIKLQALRNYGTVFEPRTGCLVVQKSPGVLQFFDLNKDREVASLNVSMRNIVSRTERDEKVLPTFVDLVAFSPGRTKRLVTVDRRLKKTALKFWRLDTSDVKASGGFGKFVETTHVEQPHSKPIVALLFHPSGELVISASRDKSFKVWELKRGTGQWNCRSVGYFRNSPIGSAALSQDGSVLAVSYDNMISLWNPLKNTMLHVLTQPTKPGRKITQMRFFRQNLLATTSSDGTLFVWDILKTSVVWSLKLGQISAIGSSKNELLVVVGGKKLVVFKTESAVPSLIMDVANKDEYEMITGVGFSERLNTYVYTTETGAVRRFEDEDLESTKELADAETKQAETTYALLTMNNKSAGKTGKRKIDDDVELLSASSSTLKLLDAYPSHALPPMSKLLKCILNGKEEQAAKRTRLEKPDGSNNKKPQLALENGVTTSEHSDSTMQESPDDQEYKSIGKLQDKAIEVDMTAFFHKSLFKK</sequence>
<dbReference type="SMART" id="SM00320">
    <property type="entry name" value="WD40"/>
    <property type="match status" value="7"/>
</dbReference>
<evidence type="ECO:0000256" key="8">
    <source>
        <dbReference type="PROSITE-ProRule" id="PRU00221"/>
    </source>
</evidence>
<dbReference type="InterPro" id="IPR015943">
    <property type="entry name" value="WD40/YVTN_repeat-like_dom_sf"/>
</dbReference>
<keyword evidence="5" id="KW-0677">Repeat</keyword>
<dbReference type="PANTHER" id="PTHR44215:SF1">
    <property type="entry name" value="WD REPEAT-CONTAINING PROTEIN 75"/>
    <property type="match status" value="1"/>
</dbReference>
<feature type="region of interest" description="Disordered" evidence="9">
    <location>
        <begin position="748"/>
        <end position="795"/>
    </location>
</feature>
<feature type="compositionally biased region" description="Polar residues" evidence="9">
    <location>
        <begin position="772"/>
        <end position="785"/>
    </location>
</feature>
<dbReference type="GO" id="GO:0045943">
    <property type="term" value="P:positive regulation of transcription by RNA polymerase I"/>
    <property type="evidence" value="ECO:0007669"/>
    <property type="project" value="InterPro"/>
</dbReference>
<evidence type="ECO:0000256" key="1">
    <source>
        <dbReference type="ARBA" id="ARBA00004604"/>
    </source>
</evidence>
<reference evidence="11" key="1">
    <citation type="submission" date="2021-01" db="EMBL/GenBank/DDBJ databases">
        <authorList>
            <person name="Corre E."/>
            <person name="Pelletier E."/>
            <person name="Niang G."/>
            <person name="Scheremetjew M."/>
            <person name="Finn R."/>
            <person name="Kale V."/>
            <person name="Holt S."/>
            <person name="Cochrane G."/>
            <person name="Meng A."/>
            <person name="Brown T."/>
            <person name="Cohen L."/>
        </authorList>
    </citation>
    <scope>NUCLEOTIDE SEQUENCE</scope>
    <source>
        <strain evidence="11">NY070348D</strain>
    </source>
</reference>